<dbReference type="RefSeq" id="WP_069380078.1">
    <property type="nucleotide sequence ID" value="NZ_CP017141.1"/>
</dbReference>
<dbReference type="OrthoDB" id="2596096at2"/>
<name>A0A1D7QIE5_9SPHI</name>
<dbReference type="EMBL" id="CP017141">
    <property type="protein sequence ID" value="AOM78413.1"/>
    <property type="molecule type" value="Genomic_DNA"/>
</dbReference>
<evidence type="ECO:0000313" key="2">
    <source>
        <dbReference type="Proteomes" id="UP000094313"/>
    </source>
</evidence>
<sequence length="190" mass="21062">MIQDILDIKPTDSFQDMCDRMAAFLGMKTRIPENAMRRAIQDPDFANDLITCRNAPDFLEALLDDPGNDHYAEPEAEAAKITNTELLKKASGALLRWSKAGFSTVDEEVLETRENACLGCEYISKPETMLQKLVTSKSKAQIGKRVADCVCKLCGCSLSKKIRLPSEACPAVHPKNQELNRWSEPIGKTG</sequence>
<reference evidence="1 2" key="1">
    <citation type="submission" date="2016-08" db="EMBL/GenBank/DDBJ databases">
        <authorList>
            <person name="Seilhamer J.J."/>
        </authorList>
    </citation>
    <scope>NUCLEOTIDE SEQUENCE [LARGE SCALE GENOMIC DNA]</scope>
    <source>
        <strain evidence="1 2">DX4</strain>
    </source>
</reference>
<organism evidence="1 2">
    <name type="scientific">Pedobacter steynii</name>
    <dbReference type="NCBI Taxonomy" id="430522"/>
    <lineage>
        <taxon>Bacteria</taxon>
        <taxon>Pseudomonadati</taxon>
        <taxon>Bacteroidota</taxon>
        <taxon>Sphingobacteriia</taxon>
        <taxon>Sphingobacteriales</taxon>
        <taxon>Sphingobacteriaceae</taxon>
        <taxon>Pedobacter</taxon>
    </lineage>
</organism>
<gene>
    <name evidence="1" type="ORF">BFS30_15235</name>
</gene>
<keyword evidence="2" id="KW-1185">Reference proteome</keyword>
<dbReference type="KEGG" id="psty:BFS30_15235"/>
<dbReference type="AlphaFoldDB" id="A0A1D7QIE5"/>
<evidence type="ECO:0000313" key="1">
    <source>
        <dbReference type="EMBL" id="AOM78413.1"/>
    </source>
</evidence>
<protein>
    <submittedName>
        <fullName evidence="1">Uncharacterized protein</fullName>
    </submittedName>
</protein>
<dbReference type="Proteomes" id="UP000094313">
    <property type="component" value="Chromosome"/>
</dbReference>
<proteinExistence type="predicted"/>
<accession>A0A1D7QIE5</accession>